<reference evidence="2 3" key="1">
    <citation type="submission" date="2018-10" db="EMBL/GenBank/DDBJ databases">
        <title>Genome sequencing of Pedobacter jejuensis TNB23.</title>
        <authorList>
            <person name="Cho Y.-J."/>
            <person name="Cho A."/>
            <person name="Kim O.-S."/>
        </authorList>
    </citation>
    <scope>NUCLEOTIDE SEQUENCE [LARGE SCALE GENOMIC DNA]</scope>
    <source>
        <strain evidence="2 3">TNB23</strain>
    </source>
</reference>
<feature type="domain" description="Methyltransferase" evidence="1">
    <location>
        <begin position="49"/>
        <end position="144"/>
    </location>
</feature>
<dbReference type="OrthoDB" id="836632at2"/>
<dbReference type="Gene3D" id="3.40.50.150">
    <property type="entry name" value="Vaccinia Virus protein VP39"/>
    <property type="match status" value="1"/>
</dbReference>
<comment type="caution">
    <text evidence="2">The sequence shown here is derived from an EMBL/GenBank/DDBJ whole genome shotgun (WGS) entry which is preliminary data.</text>
</comment>
<dbReference type="SUPFAM" id="SSF53335">
    <property type="entry name" value="S-adenosyl-L-methionine-dependent methyltransferases"/>
    <property type="match status" value="1"/>
</dbReference>
<dbReference type="GO" id="GO:0032259">
    <property type="term" value="P:methylation"/>
    <property type="evidence" value="ECO:0007669"/>
    <property type="project" value="UniProtKB-KW"/>
</dbReference>
<dbReference type="GO" id="GO:0008168">
    <property type="term" value="F:methyltransferase activity"/>
    <property type="evidence" value="ECO:0007669"/>
    <property type="project" value="UniProtKB-KW"/>
</dbReference>
<sequence length="216" mass="25246">MVILSLKKLNNNYDKIANSYDVLSQFVFGKSQVNAQINQLKFIPENSSILIVGGGTGWLLEEIKQVHSSGLTITYVEISEKMITLSKARNFGENTINFVQLDIEEFYSSDRFDVILTPFLFDNFQLEKAEHIFNKLNLMLKKGGLWFFVDFSLTSSKGKWWQRMLLNSMYLFFKLLGIVEASKLIEMTQYFSRENFEIIDEKLYYNEFIKAIVFKK</sequence>
<accession>A0A3N0BR41</accession>
<dbReference type="EMBL" id="RBEE01000041">
    <property type="protein sequence ID" value="RNL51432.1"/>
    <property type="molecule type" value="Genomic_DNA"/>
</dbReference>
<dbReference type="Pfam" id="PF13649">
    <property type="entry name" value="Methyltransf_25"/>
    <property type="match status" value="1"/>
</dbReference>
<dbReference type="Proteomes" id="UP000274046">
    <property type="component" value="Unassembled WGS sequence"/>
</dbReference>
<dbReference type="InterPro" id="IPR029063">
    <property type="entry name" value="SAM-dependent_MTases_sf"/>
</dbReference>
<dbReference type="PROSITE" id="PS01330">
    <property type="entry name" value="PABS_1"/>
    <property type="match status" value="1"/>
</dbReference>
<evidence type="ECO:0000313" key="3">
    <source>
        <dbReference type="Proteomes" id="UP000274046"/>
    </source>
</evidence>
<gene>
    <name evidence="2" type="ORF">D7004_14450</name>
</gene>
<keyword evidence="2" id="KW-0808">Transferase</keyword>
<dbReference type="CDD" id="cd02440">
    <property type="entry name" value="AdoMet_MTases"/>
    <property type="match status" value="1"/>
</dbReference>
<proteinExistence type="predicted"/>
<organism evidence="2 3">
    <name type="scientific">Pedobacter jejuensis</name>
    <dbReference type="NCBI Taxonomy" id="1268550"/>
    <lineage>
        <taxon>Bacteria</taxon>
        <taxon>Pseudomonadati</taxon>
        <taxon>Bacteroidota</taxon>
        <taxon>Sphingobacteriia</taxon>
        <taxon>Sphingobacteriales</taxon>
        <taxon>Sphingobacteriaceae</taxon>
        <taxon>Pedobacter</taxon>
    </lineage>
</organism>
<protein>
    <submittedName>
        <fullName evidence="2">Class I SAM-dependent methyltransferase</fullName>
    </submittedName>
</protein>
<keyword evidence="3" id="KW-1185">Reference proteome</keyword>
<dbReference type="InterPro" id="IPR041698">
    <property type="entry name" value="Methyltransf_25"/>
</dbReference>
<keyword evidence="2" id="KW-0489">Methyltransferase</keyword>
<dbReference type="AlphaFoldDB" id="A0A3N0BR41"/>
<evidence type="ECO:0000313" key="2">
    <source>
        <dbReference type="EMBL" id="RNL51432.1"/>
    </source>
</evidence>
<dbReference type="InterPro" id="IPR030373">
    <property type="entry name" value="PABS_CS"/>
</dbReference>
<name>A0A3N0BR41_9SPHI</name>
<evidence type="ECO:0000259" key="1">
    <source>
        <dbReference type="Pfam" id="PF13649"/>
    </source>
</evidence>